<dbReference type="EMBL" id="FOVI01000021">
    <property type="protein sequence ID" value="SFO12876.1"/>
    <property type="molecule type" value="Genomic_DNA"/>
</dbReference>
<evidence type="ECO:0000313" key="2">
    <source>
        <dbReference type="EMBL" id="SFO12876.1"/>
    </source>
</evidence>
<keyword evidence="3" id="KW-1185">Reference proteome</keyword>
<protein>
    <recommendedName>
        <fullName evidence="1">DUF5672 domain-containing protein</fullName>
    </recommendedName>
</protein>
<evidence type="ECO:0000313" key="3">
    <source>
        <dbReference type="Proteomes" id="UP000199036"/>
    </source>
</evidence>
<dbReference type="InterPro" id="IPR043729">
    <property type="entry name" value="DUF5672"/>
</dbReference>
<sequence length="263" mass="31575">MKNDTKKVVILIPIYRTFFNDFEIKSLKSVNQHLKSFPIIFIAPKSLDINFLKEYEIQFEYEIYRFEDQFFKSIEGYNQLLLSSHFYEAFLDYEYMLICQTDAYVFKNELSFWISKGFDYIGAPWLDSKKILFNHESRSVFNKIKKKIGLKQRLYNHINQVGNGGFSLRKTFKFHEISISESKNINYFLEHKEKENYHIEDVFWSLYVPQKHSFLKPDYKTALRFCVDRKPEIAFGYLNSELPFACHGFNKKGVVKFWSKYIS</sequence>
<accession>A0A1I5ENF3</accession>
<evidence type="ECO:0000259" key="1">
    <source>
        <dbReference type="Pfam" id="PF18922"/>
    </source>
</evidence>
<gene>
    <name evidence="2" type="ORF">SAMN05421741_12153</name>
</gene>
<dbReference type="RefSeq" id="WP_091525264.1">
    <property type="nucleotide sequence ID" value="NZ_FOVI01000021.1"/>
</dbReference>
<proteinExistence type="predicted"/>
<name>A0A1I5ENF3_9FLAO</name>
<dbReference type="Proteomes" id="UP000199036">
    <property type="component" value="Unassembled WGS sequence"/>
</dbReference>
<dbReference type="Pfam" id="PF18922">
    <property type="entry name" value="DUF5672"/>
    <property type="match status" value="1"/>
</dbReference>
<reference evidence="3" key="1">
    <citation type="submission" date="2016-10" db="EMBL/GenBank/DDBJ databases">
        <authorList>
            <person name="Varghese N."/>
            <person name="Submissions S."/>
        </authorList>
    </citation>
    <scope>NUCLEOTIDE SEQUENCE [LARGE SCALE GENOMIC DNA]</scope>
    <source>
        <strain evidence="3">DS-12</strain>
    </source>
</reference>
<dbReference type="OrthoDB" id="7391526at2"/>
<dbReference type="STRING" id="913024.SAMN05421741_12153"/>
<feature type="domain" description="DUF5672" evidence="1">
    <location>
        <begin position="61"/>
        <end position="247"/>
    </location>
</feature>
<dbReference type="AlphaFoldDB" id="A0A1I5ENF3"/>
<organism evidence="2 3">
    <name type="scientific">Paenimyroides ummariense</name>
    <dbReference type="NCBI Taxonomy" id="913024"/>
    <lineage>
        <taxon>Bacteria</taxon>
        <taxon>Pseudomonadati</taxon>
        <taxon>Bacteroidota</taxon>
        <taxon>Flavobacteriia</taxon>
        <taxon>Flavobacteriales</taxon>
        <taxon>Flavobacteriaceae</taxon>
        <taxon>Paenimyroides</taxon>
    </lineage>
</organism>